<reference evidence="1 2" key="2">
    <citation type="journal article" date="2022" name="Mol. Ecol. Resour.">
        <title>The genomes of chicory, endive, great burdock and yacon provide insights into Asteraceae paleo-polyploidization history and plant inulin production.</title>
        <authorList>
            <person name="Fan W."/>
            <person name="Wang S."/>
            <person name="Wang H."/>
            <person name="Wang A."/>
            <person name="Jiang F."/>
            <person name="Liu H."/>
            <person name="Zhao H."/>
            <person name="Xu D."/>
            <person name="Zhang Y."/>
        </authorList>
    </citation>
    <scope>NUCLEOTIDE SEQUENCE [LARGE SCALE GENOMIC DNA]</scope>
    <source>
        <strain evidence="2">cv. Yunnan</strain>
        <tissue evidence="1">Leaves</tissue>
    </source>
</reference>
<comment type="caution">
    <text evidence="1">The sequence shown here is derived from an EMBL/GenBank/DDBJ whole genome shotgun (WGS) entry which is preliminary data.</text>
</comment>
<reference evidence="2" key="1">
    <citation type="journal article" date="2022" name="Mol. Ecol. Resour.">
        <title>The genomes of chicory, endive, great burdock and yacon provide insights into Asteraceae palaeo-polyploidization history and plant inulin production.</title>
        <authorList>
            <person name="Fan W."/>
            <person name="Wang S."/>
            <person name="Wang H."/>
            <person name="Wang A."/>
            <person name="Jiang F."/>
            <person name="Liu H."/>
            <person name="Zhao H."/>
            <person name="Xu D."/>
            <person name="Zhang Y."/>
        </authorList>
    </citation>
    <scope>NUCLEOTIDE SEQUENCE [LARGE SCALE GENOMIC DNA]</scope>
    <source>
        <strain evidence="2">cv. Yunnan</strain>
    </source>
</reference>
<proteinExistence type="predicted"/>
<gene>
    <name evidence="1" type="ORF">L1987_24655</name>
</gene>
<evidence type="ECO:0000313" key="2">
    <source>
        <dbReference type="Proteomes" id="UP001056120"/>
    </source>
</evidence>
<name>A0ACB9ILM2_9ASTR</name>
<evidence type="ECO:0000313" key="1">
    <source>
        <dbReference type="EMBL" id="KAI3808697.1"/>
    </source>
</evidence>
<accession>A0ACB9ILM2</accession>
<sequence length="178" mass="20231">MAIRFGVAKKIVNLDPFSPSISLEHLWSSSEYEDLCPVPYKKWIHWHELVLRIWFCAANQVAVITSSNFPLHEISLLRLMGALYLGNNHVLKDGIAYLLALESANNMTVSPTEIMEYDLLIENEYLGPKNIILDQSAIFEQRLFNSYGLQGLWINGDRIATTCNVDTYIIISNGVWAL</sequence>
<dbReference type="Proteomes" id="UP001056120">
    <property type="component" value="Linkage Group LG08"/>
</dbReference>
<protein>
    <submittedName>
        <fullName evidence="1">Uncharacterized protein</fullName>
    </submittedName>
</protein>
<organism evidence="1 2">
    <name type="scientific">Smallanthus sonchifolius</name>
    <dbReference type="NCBI Taxonomy" id="185202"/>
    <lineage>
        <taxon>Eukaryota</taxon>
        <taxon>Viridiplantae</taxon>
        <taxon>Streptophyta</taxon>
        <taxon>Embryophyta</taxon>
        <taxon>Tracheophyta</taxon>
        <taxon>Spermatophyta</taxon>
        <taxon>Magnoliopsida</taxon>
        <taxon>eudicotyledons</taxon>
        <taxon>Gunneridae</taxon>
        <taxon>Pentapetalae</taxon>
        <taxon>asterids</taxon>
        <taxon>campanulids</taxon>
        <taxon>Asterales</taxon>
        <taxon>Asteraceae</taxon>
        <taxon>Asteroideae</taxon>
        <taxon>Heliantheae alliance</taxon>
        <taxon>Millerieae</taxon>
        <taxon>Smallanthus</taxon>
    </lineage>
</organism>
<keyword evidence="2" id="KW-1185">Reference proteome</keyword>
<dbReference type="EMBL" id="CM042025">
    <property type="protein sequence ID" value="KAI3808697.1"/>
    <property type="molecule type" value="Genomic_DNA"/>
</dbReference>